<feature type="region of interest" description="Disordered" evidence="3">
    <location>
        <begin position="366"/>
        <end position="421"/>
    </location>
</feature>
<name>A0A158QID7_RODNA</name>
<protein>
    <submittedName>
        <fullName evidence="7">LIM interaction domain (LID) domain-containing protein</fullName>
    </submittedName>
</protein>
<dbReference type="EMBL" id="UZAE01012523">
    <property type="protein sequence ID" value="VDO05530.1"/>
    <property type="molecule type" value="Genomic_DNA"/>
</dbReference>
<feature type="compositionally biased region" description="Polar residues" evidence="3">
    <location>
        <begin position="697"/>
        <end position="708"/>
    </location>
</feature>
<sequence>MQSPVMSMSSGPGHLGPPQMHPGTMMLPVGASGGIPSGLPPGIHYAPHPSISDRSDHGVPISQLPQQPSGGQLGGSTIMQQQHHHGPPLPSQGGSVGGIPTMQMPPVHPLPSHNHPHHPMHGHPAHPPLPIFCKSFFPVMGFQHNVLKLAVGASPEFRIYELNKRLAQRADENDSQWWEAFASDFFDDDATITITVRFEDGLKHFSIGRTLIPRYFRSIIESGCNELYFNLRHTRESFHSPFLTIESDNANMVMSMTRPIPAHVIVDAQFTLGFTIDELMRIRTWTFQIRSHRELILRSMLGVQDPTMFDQLSKNITRTGIPATTLHFLRLCVILEPMQELMSRQKFQNISPRDCLRNIVMNRWKRMTTIPTQPTKAESNRQTNKRRKRKGSSANSETGGGRATKRKQSPVPMPPQNLGQSEILIVGEPTLMGGDFGEDDERMITRLENSQFDPAAAAALAAAQQQQQMNAVAAGSQMPISHHQQQQQQQPFSRPPSFPPPAFQSTASSPPSGMIYTGPPGPPYASSPVKQHQSPLYGHPNSVPPSQQQQGLQQPNNPMSYGGGGNPMMPASVPPHSGGRIMSPMGVSVGMVGANPTTPLGGPSIGNAHMMFAPPPSLPETDSVGGGPPPRSGSTSSLNTAGLQQQPPTFPPPPPPQQSEARISPPSQNNGPAAAFQKSPNTATGGSASPGGGSTSLQFPPTLTSPFDSTAGGRAPTPRMHQQQISDGSGPGSLGRSETPNNPPRNGDNSSEQTVLTSASSQSNGGSGGSGMINLPSSAPACQQQVPQCASPFFPGMIYIHYLCRFFSFSLNNYFLAILFFPEFGFVLSHGRVISLLPRISVEFEDMDRVFMSTQQITPSTTNDQSVNPKFSSLVASEDLDGLAPPKLLPSDEVLIDQQTIMDSNLSVLSLPPTSSETASTKSILES</sequence>
<feature type="compositionally biased region" description="Low complexity" evidence="3">
    <location>
        <begin position="544"/>
        <end position="558"/>
    </location>
</feature>
<dbReference type="STRING" id="102285.A0A158QID7"/>
<feature type="compositionally biased region" description="Polar residues" evidence="3">
    <location>
        <begin position="747"/>
        <end position="757"/>
    </location>
</feature>
<feature type="compositionally biased region" description="Low complexity" evidence="3">
    <location>
        <begin position="503"/>
        <end position="512"/>
    </location>
</feature>
<evidence type="ECO:0000259" key="4">
    <source>
        <dbReference type="PROSITE" id="PS51957"/>
    </source>
</evidence>
<accession>A0A158QID7</accession>
<evidence type="ECO:0000313" key="7">
    <source>
        <dbReference type="WBParaSite" id="HNAJ_0000918801-mRNA-1"/>
    </source>
</evidence>
<dbReference type="PANTHER" id="PTHR10378">
    <property type="entry name" value="LIM DOMAIN-BINDING PROTEIN"/>
    <property type="match status" value="1"/>
</dbReference>
<dbReference type="AlphaFoldDB" id="A0A158QID7"/>
<dbReference type="InterPro" id="IPR029005">
    <property type="entry name" value="LIM-bd/SEUSS"/>
</dbReference>
<dbReference type="Pfam" id="PF01803">
    <property type="entry name" value="LIM_bind"/>
    <property type="match status" value="1"/>
</dbReference>
<feature type="domain" description="LIM interaction" evidence="4">
    <location>
        <begin position="422"/>
        <end position="461"/>
    </location>
</feature>
<organism evidence="7">
    <name type="scientific">Rodentolepis nana</name>
    <name type="common">Dwarf tapeworm</name>
    <name type="synonym">Hymenolepis nana</name>
    <dbReference type="NCBI Taxonomy" id="102285"/>
    <lineage>
        <taxon>Eukaryota</taxon>
        <taxon>Metazoa</taxon>
        <taxon>Spiralia</taxon>
        <taxon>Lophotrochozoa</taxon>
        <taxon>Platyhelminthes</taxon>
        <taxon>Cestoda</taxon>
        <taxon>Eucestoda</taxon>
        <taxon>Cyclophyllidea</taxon>
        <taxon>Hymenolepididae</taxon>
        <taxon>Rodentolepis</taxon>
    </lineage>
</organism>
<feature type="compositionally biased region" description="Pro residues" evidence="3">
    <location>
        <begin position="648"/>
        <end position="657"/>
    </location>
</feature>
<evidence type="ECO:0000313" key="5">
    <source>
        <dbReference type="EMBL" id="VDO05530.1"/>
    </source>
</evidence>
<dbReference type="WBParaSite" id="HNAJ_0000918801-mRNA-1">
    <property type="protein sequence ID" value="HNAJ_0000918801-mRNA-1"/>
    <property type="gene ID" value="HNAJ_0000918801"/>
</dbReference>
<feature type="compositionally biased region" description="Pro residues" evidence="3">
    <location>
        <begin position="493"/>
        <end position="502"/>
    </location>
</feature>
<feature type="compositionally biased region" description="Polar residues" evidence="3">
    <location>
        <begin position="1"/>
        <end position="10"/>
    </location>
</feature>
<evidence type="ECO:0000256" key="1">
    <source>
        <dbReference type="ARBA" id="ARBA00006928"/>
    </source>
</evidence>
<keyword evidence="6" id="KW-1185">Reference proteome</keyword>
<feature type="region of interest" description="Disordered" evidence="3">
    <location>
        <begin position="1"/>
        <end position="101"/>
    </location>
</feature>
<evidence type="ECO:0000256" key="3">
    <source>
        <dbReference type="SAM" id="MobiDB-lite"/>
    </source>
</evidence>
<dbReference type="OrthoDB" id="774557at2759"/>
<evidence type="ECO:0000256" key="2">
    <source>
        <dbReference type="PROSITE-ProRule" id="PRU01302"/>
    </source>
</evidence>
<evidence type="ECO:0000313" key="6">
    <source>
        <dbReference type="Proteomes" id="UP000278807"/>
    </source>
</evidence>
<feature type="compositionally biased region" description="Polar residues" evidence="3">
    <location>
        <begin position="369"/>
        <end position="382"/>
    </location>
</feature>
<dbReference type="GO" id="GO:0030274">
    <property type="term" value="F:LIM domain binding"/>
    <property type="evidence" value="ECO:0007669"/>
    <property type="project" value="UniProtKB-UniRule"/>
</dbReference>
<comment type="similarity">
    <text evidence="1 2">Belongs to the LDB family.</text>
</comment>
<feature type="compositionally biased region" description="Low complexity" evidence="3">
    <location>
        <begin position="470"/>
        <end position="492"/>
    </location>
</feature>
<dbReference type="Proteomes" id="UP000278807">
    <property type="component" value="Unassembled WGS sequence"/>
</dbReference>
<reference evidence="5 6" key="2">
    <citation type="submission" date="2018-11" db="EMBL/GenBank/DDBJ databases">
        <authorList>
            <consortium name="Pathogen Informatics"/>
        </authorList>
    </citation>
    <scope>NUCLEOTIDE SEQUENCE [LARGE SCALE GENOMIC DNA]</scope>
</reference>
<feature type="compositionally biased region" description="Polar residues" evidence="3">
    <location>
        <begin position="659"/>
        <end position="671"/>
    </location>
</feature>
<feature type="region of interest" description="Disordered" evidence="3">
    <location>
        <begin position="470"/>
        <end position="584"/>
    </location>
</feature>
<dbReference type="PROSITE" id="PS51957">
    <property type="entry name" value="LID"/>
    <property type="match status" value="1"/>
</dbReference>
<gene>
    <name evidence="5" type="ORF">HNAJ_LOCUS9184</name>
</gene>
<feature type="region of interest" description="Disordered" evidence="3">
    <location>
        <begin position="598"/>
        <end position="772"/>
    </location>
</feature>
<reference evidence="7" key="1">
    <citation type="submission" date="2016-04" db="UniProtKB">
        <authorList>
            <consortium name="WormBaseParasite"/>
        </authorList>
    </citation>
    <scope>IDENTIFICATION</scope>
</reference>
<dbReference type="InterPro" id="IPR041363">
    <property type="entry name" value="LID"/>
</dbReference>
<proteinExistence type="inferred from homology"/>
<dbReference type="Pfam" id="PF17916">
    <property type="entry name" value="LID"/>
    <property type="match status" value="1"/>
</dbReference>